<accession>A0ABV6QL68</accession>
<comment type="caution">
    <text evidence="2">The sequence shown here is derived from an EMBL/GenBank/DDBJ whole genome shotgun (WGS) entry which is preliminary data.</text>
</comment>
<keyword evidence="1" id="KW-1133">Transmembrane helix</keyword>
<feature type="transmembrane region" description="Helical" evidence="1">
    <location>
        <begin position="202"/>
        <end position="218"/>
    </location>
</feature>
<dbReference type="InterPro" id="IPR045782">
    <property type="entry name" value="TrbL_3"/>
</dbReference>
<dbReference type="Pfam" id="PF19590">
    <property type="entry name" value="TrbL_3"/>
    <property type="match status" value="1"/>
</dbReference>
<feature type="transmembrane region" description="Helical" evidence="1">
    <location>
        <begin position="115"/>
        <end position="134"/>
    </location>
</feature>
<dbReference type="RefSeq" id="WP_380046783.1">
    <property type="nucleotide sequence ID" value="NZ_JBHLTC010000014.1"/>
</dbReference>
<dbReference type="Proteomes" id="UP001589890">
    <property type="component" value="Unassembled WGS sequence"/>
</dbReference>
<proteinExistence type="predicted"/>
<feature type="transmembrane region" description="Helical" evidence="1">
    <location>
        <begin position="83"/>
        <end position="103"/>
    </location>
</feature>
<keyword evidence="1" id="KW-0472">Membrane</keyword>
<protein>
    <submittedName>
        <fullName evidence="2">Type IV secretion system protein</fullName>
    </submittedName>
</protein>
<gene>
    <name evidence="2" type="ORF">ACFFGN_12645</name>
</gene>
<dbReference type="EMBL" id="JBHLTC010000014">
    <property type="protein sequence ID" value="MFC0624918.1"/>
    <property type="molecule type" value="Genomic_DNA"/>
</dbReference>
<evidence type="ECO:0000313" key="2">
    <source>
        <dbReference type="EMBL" id="MFC0624918.1"/>
    </source>
</evidence>
<keyword evidence="1" id="KW-0812">Transmembrane</keyword>
<organism evidence="2 3">
    <name type="scientific">Kribbella deserti</name>
    <dbReference type="NCBI Taxonomy" id="1926257"/>
    <lineage>
        <taxon>Bacteria</taxon>
        <taxon>Bacillati</taxon>
        <taxon>Actinomycetota</taxon>
        <taxon>Actinomycetes</taxon>
        <taxon>Propionibacteriales</taxon>
        <taxon>Kribbellaceae</taxon>
        <taxon>Kribbella</taxon>
    </lineage>
</organism>
<name>A0ABV6QL68_9ACTN</name>
<reference evidence="2 3" key="1">
    <citation type="submission" date="2024-09" db="EMBL/GenBank/DDBJ databases">
        <authorList>
            <person name="Sun Q."/>
            <person name="Mori K."/>
        </authorList>
    </citation>
    <scope>NUCLEOTIDE SEQUENCE [LARGE SCALE GENOMIC DNA]</scope>
    <source>
        <strain evidence="2 3">CGMCC 1.15906</strain>
    </source>
</reference>
<feature type="transmembrane region" description="Helical" evidence="1">
    <location>
        <begin position="230"/>
        <end position="251"/>
    </location>
</feature>
<feature type="transmembrane region" description="Helical" evidence="1">
    <location>
        <begin position="176"/>
        <end position="196"/>
    </location>
</feature>
<feature type="transmembrane region" description="Helical" evidence="1">
    <location>
        <begin position="263"/>
        <end position="287"/>
    </location>
</feature>
<evidence type="ECO:0000313" key="3">
    <source>
        <dbReference type="Proteomes" id="UP001589890"/>
    </source>
</evidence>
<sequence length="291" mass="30847">MIVLGCSLTNWGDCLEEFLSFAVSKVLGGLLDIILKAIKWVVAEAVKLVLETIGTFWIRLPTISLTNDGQASSTITFVEQQTVWLVAAIGVVSVILAGARMAWHGRGEPLRELGKSLGTLLVVSSAGITMVTLLTQLADSIARDVINASLGASGQTFAERMADLVVNPMVHPSTGLAIVLMFGLIAIISSFIQVIFMLVRSGMLILLAGVLPLAAAATNTEMGKAWFKRVVGWLVAFIVYKPVVALIYATALNLAGNPEGDMMKIITGVTMMLLAVIALPALLRFVAPKGA</sequence>
<keyword evidence="3" id="KW-1185">Reference proteome</keyword>
<evidence type="ECO:0000256" key="1">
    <source>
        <dbReference type="SAM" id="Phobius"/>
    </source>
</evidence>